<comment type="similarity">
    <text evidence="1">Belongs to the Gfa family.</text>
</comment>
<accession>A0A433D581</accession>
<dbReference type="InterPro" id="IPR006913">
    <property type="entry name" value="CENP-V/GFA"/>
</dbReference>
<dbReference type="Proteomes" id="UP000268093">
    <property type="component" value="Unassembled WGS sequence"/>
</dbReference>
<evidence type="ECO:0000256" key="4">
    <source>
        <dbReference type="ARBA" id="ARBA00023239"/>
    </source>
</evidence>
<evidence type="ECO:0000259" key="5">
    <source>
        <dbReference type="PROSITE" id="PS51891"/>
    </source>
</evidence>
<evidence type="ECO:0000313" key="7">
    <source>
        <dbReference type="Proteomes" id="UP000268093"/>
    </source>
</evidence>
<organism evidence="6 7">
    <name type="scientific">Jimgerdemannia flammicorona</name>
    <dbReference type="NCBI Taxonomy" id="994334"/>
    <lineage>
        <taxon>Eukaryota</taxon>
        <taxon>Fungi</taxon>
        <taxon>Fungi incertae sedis</taxon>
        <taxon>Mucoromycota</taxon>
        <taxon>Mucoromycotina</taxon>
        <taxon>Endogonomycetes</taxon>
        <taxon>Endogonales</taxon>
        <taxon>Endogonaceae</taxon>
        <taxon>Jimgerdemannia</taxon>
    </lineage>
</organism>
<keyword evidence="4" id="KW-0456">Lyase</keyword>
<dbReference type="GO" id="GO:0046872">
    <property type="term" value="F:metal ion binding"/>
    <property type="evidence" value="ECO:0007669"/>
    <property type="project" value="UniProtKB-KW"/>
</dbReference>
<feature type="domain" description="CENP-V/GFA" evidence="5">
    <location>
        <begin position="7"/>
        <end position="118"/>
    </location>
</feature>
<dbReference type="AlphaFoldDB" id="A0A433D581"/>
<dbReference type="GO" id="GO:0016846">
    <property type="term" value="F:carbon-sulfur lyase activity"/>
    <property type="evidence" value="ECO:0007669"/>
    <property type="project" value="InterPro"/>
</dbReference>
<keyword evidence="2" id="KW-0479">Metal-binding</keyword>
<dbReference type="OrthoDB" id="6329284at2759"/>
<gene>
    <name evidence="6" type="ORF">BC936DRAFT_147461</name>
</gene>
<dbReference type="InterPro" id="IPR011057">
    <property type="entry name" value="Mss4-like_sf"/>
</dbReference>
<sequence length="146" mass="16115">MSTTTTLAGGCLCGALRYNLIFPMASPPNCLHCHCGMCKKSTGAYFETYVTTPYAQLHWTTDRRPKQFQSSANVKRGFCPNCGSPLTFEAIDDPKISVIVGSLDDVDAVKAMSHIYFESVARVAKEVDRDLPKYRGESELIQEPKA</sequence>
<proteinExistence type="inferred from homology"/>
<dbReference type="PANTHER" id="PTHR33337">
    <property type="entry name" value="GFA DOMAIN-CONTAINING PROTEIN"/>
    <property type="match status" value="1"/>
</dbReference>
<dbReference type="Pfam" id="PF04828">
    <property type="entry name" value="GFA"/>
    <property type="match status" value="1"/>
</dbReference>
<evidence type="ECO:0000313" key="6">
    <source>
        <dbReference type="EMBL" id="RUP46006.1"/>
    </source>
</evidence>
<evidence type="ECO:0000256" key="1">
    <source>
        <dbReference type="ARBA" id="ARBA00005495"/>
    </source>
</evidence>
<protein>
    <submittedName>
        <fullName evidence="6">Mss4-like protein</fullName>
    </submittedName>
</protein>
<keyword evidence="3" id="KW-0862">Zinc</keyword>
<evidence type="ECO:0000256" key="2">
    <source>
        <dbReference type="ARBA" id="ARBA00022723"/>
    </source>
</evidence>
<keyword evidence="7" id="KW-1185">Reference proteome</keyword>
<name>A0A433D581_9FUNG</name>
<dbReference type="PANTHER" id="PTHR33337:SF40">
    <property type="entry name" value="CENP-V_GFA DOMAIN-CONTAINING PROTEIN-RELATED"/>
    <property type="match status" value="1"/>
</dbReference>
<reference evidence="6 7" key="1">
    <citation type="journal article" date="2018" name="New Phytol.">
        <title>Phylogenomics of Endogonaceae and evolution of mycorrhizas within Mucoromycota.</title>
        <authorList>
            <person name="Chang Y."/>
            <person name="Desiro A."/>
            <person name="Na H."/>
            <person name="Sandor L."/>
            <person name="Lipzen A."/>
            <person name="Clum A."/>
            <person name="Barry K."/>
            <person name="Grigoriev I.V."/>
            <person name="Martin F.M."/>
            <person name="Stajich J.E."/>
            <person name="Smith M.E."/>
            <person name="Bonito G."/>
            <person name="Spatafora J.W."/>
        </authorList>
    </citation>
    <scope>NUCLEOTIDE SEQUENCE [LARGE SCALE GENOMIC DNA]</scope>
    <source>
        <strain evidence="6 7">GMNB39</strain>
    </source>
</reference>
<dbReference type="SUPFAM" id="SSF51316">
    <property type="entry name" value="Mss4-like"/>
    <property type="match status" value="1"/>
</dbReference>
<comment type="caution">
    <text evidence="6">The sequence shown here is derived from an EMBL/GenBank/DDBJ whole genome shotgun (WGS) entry which is preliminary data.</text>
</comment>
<evidence type="ECO:0000256" key="3">
    <source>
        <dbReference type="ARBA" id="ARBA00022833"/>
    </source>
</evidence>
<dbReference type="PROSITE" id="PS51891">
    <property type="entry name" value="CENP_V_GFA"/>
    <property type="match status" value="1"/>
</dbReference>
<dbReference type="Gene3D" id="3.90.1590.10">
    <property type="entry name" value="glutathione-dependent formaldehyde- activating enzyme (gfa)"/>
    <property type="match status" value="1"/>
</dbReference>
<dbReference type="EMBL" id="RBNI01006461">
    <property type="protein sequence ID" value="RUP46006.1"/>
    <property type="molecule type" value="Genomic_DNA"/>
</dbReference>